<name>A0A8X8ZCB1_SALSN</name>
<reference evidence="1" key="1">
    <citation type="submission" date="2018-01" db="EMBL/GenBank/DDBJ databases">
        <authorList>
            <person name="Mao J.F."/>
        </authorList>
    </citation>
    <scope>NUCLEOTIDE SEQUENCE</scope>
    <source>
        <strain evidence="1">Huo1</strain>
        <tissue evidence="1">Leaf</tissue>
    </source>
</reference>
<sequence length="93" mass="10624">MALIPLLGFALPKFDNKRAAFHLEVHVLKYHVYRKSNHIFRIGVYRYIYGSNGELQYTQSVVCKDGTDFPQSQSTQLMLTSCGLEATQDSKHT</sequence>
<dbReference type="Proteomes" id="UP000298416">
    <property type="component" value="Unassembled WGS sequence"/>
</dbReference>
<proteinExistence type="predicted"/>
<dbReference type="AlphaFoldDB" id="A0A8X8ZCB1"/>
<organism evidence="1">
    <name type="scientific">Salvia splendens</name>
    <name type="common">Scarlet sage</name>
    <dbReference type="NCBI Taxonomy" id="180675"/>
    <lineage>
        <taxon>Eukaryota</taxon>
        <taxon>Viridiplantae</taxon>
        <taxon>Streptophyta</taxon>
        <taxon>Embryophyta</taxon>
        <taxon>Tracheophyta</taxon>
        <taxon>Spermatophyta</taxon>
        <taxon>Magnoliopsida</taxon>
        <taxon>eudicotyledons</taxon>
        <taxon>Gunneridae</taxon>
        <taxon>Pentapetalae</taxon>
        <taxon>asterids</taxon>
        <taxon>lamiids</taxon>
        <taxon>Lamiales</taxon>
        <taxon>Lamiaceae</taxon>
        <taxon>Nepetoideae</taxon>
        <taxon>Mentheae</taxon>
        <taxon>Salviinae</taxon>
        <taxon>Salvia</taxon>
        <taxon>Salvia subgen. Calosphace</taxon>
        <taxon>core Calosphace</taxon>
    </lineage>
</organism>
<comment type="caution">
    <text evidence="1">The sequence shown here is derived from an EMBL/GenBank/DDBJ whole genome shotgun (WGS) entry which is preliminary data.</text>
</comment>
<dbReference type="EMBL" id="PNBA02000015">
    <property type="protein sequence ID" value="KAG6398774.1"/>
    <property type="molecule type" value="Genomic_DNA"/>
</dbReference>
<gene>
    <name evidence="1" type="ORF">SASPL_140244</name>
</gene>
<evidence type="ECO:0000313" key="1">
    <source>
        <dbReference type="EMBL" id="KAG6398774.1"/>
    </source>
</evidence>
<evidence type="ECO:0000313" key="2">
    <source>
        <dbReference type="Proteomes" id="UP000298416"/>
    </source>
</evidence>
<protein>
    <submittedName>
        <fullName evidence="1">Uncharacterized protein</fullName>
    </submittedName>
</protein>
<accession>A0A8X8ZCB1</accession>
<reference evidence="1" key="2">
    <citation type="submission" date="2020-08" db="EMBL/GenBank/DDBJ databases">
        <title>Plant Genome Project.</title>
        <authorList>
            <person name="Zhang R.-G."/>
        </authorList>
    </citation>
    <scope>NUCLEOTIDE SEQUENCE</scope>
    <source>
        <strain evidence="1">Huo1</strain>
        <tissue evidence="1">Leaf</tissue>
    </source>
</reference>
<keyword evidence="2" id="KW-1185">Reference proteome</keyword>